<feature type="compositionally biased region" description="Basic residues" evidence="9">
    <location>
        <begin position="523"/>
        <end position="533"/>
    </location>
</feature>
<dbReference type="InterPro" id="IPR005828">
    <property type="entry name" value="MFS_sugar_transport-like"/>
</dbReference>
<feature type="transmembrane region" description="Helical" evidence="10">
    <location>
        <begin position="366"/>
        <end position="385"/>
    </location>
</feature>
<feature type="transmembrane region" description="Helical" evidence="10">
    <location>
        <begin position="162"/>
        <end position="186"/>
    </location>
</feature>
<evidence type="ECO:0000256" key="5">
    <source>
        <dbReference type="ARBA" id="ARBA00022847"/>
    </source>
</evidence>
<evidence type="ECO:0000256" key="3">
    <source>
        <dbReference type="ARBA" id="ARBA00022592"/>
    </source>
</evidence>
<keyword evidence="6 10" id="KW-1133">Transmembrane helix</keyword>
<evidence type="ECO:0000256" key="4">
    <source>
        <dbReference type="ARBA" id="ARBA00022692"/>
    </source>
</evidence>
<dbReference type="CDD" id="cd17364">
    <property type="entry name" value="MFS_PhT"/>
    <property type="match status" value="1"/>
</dbReference>
<feature type="transmembrane region" description="Helical" evidence="10">
    <location>
        <begin position="427"/>
        <end position="450"/>
    </location>
</feature>
<organism evidence="12 13">
    <name type="scientific">Cinnamomum micranthum f. kanehirae</name>
    <dbReference type="NCBI Taxonomy" id="337451"/>
    <lineage>
        <taxon>Eukaryota</taxon>
        <taxon>Viridiplantae</taxon>
        <taxon>Streptophyta</taxon>
        <taxon>Embryophyta</taxon>
        <taxon>Tracheophyta</taxon>
        <taxon>Spermatophyta</taxon>
        <taxon>Magnoliopsida</taxon>
        <taxon>Magnoliidae</taxon>
        <taxon>Laurales</taxon>
        <taxon>Lauraceae</taxon>
        <taxon>Cinnamomum</taxon>
    </lineage>
</organism>
<comment type="subcellular location">
    <subcellularLocation>
        <location evidence="1">Membrane</location>
        <topology evidence="1">Multi-pass membrane protein</topology>
    </subcellularLocation>
</comment>
<evidence type="ECO:0000256" key="2">
    <source>
        <dbReference type="ARBA" id="ARBA00022448"/>
    </source>
</evidence>
<dbReference type="OrthoDB" id="433512at2759"/>
<feature type="transmembrane region" description="Helical" evidence="10">
    <location>
        <begin position="328"/>
        <end position="354"/>
    </location>
</feature>
<dbReference type="InterPro" id="IPR036259">
    <property type="entry name" value="MFS_trans_sf"/>
</dbReference>
<dbReference type="InterPro" id="IPR020846">
    <property type="entry name" value="MFS_dom"/>
</dbReference>
<evidence type="ECO:0000313" key="12">
    <source>
        <dbReference type="EMBL" id="RWR78293.1"/>
    </source>
</evidence>
<keyword evidence="5" id="KW-0769">Symport</keyword>
<feature type="transmembrane region" description="Helical" evidence="10">
    <location>
        <begin position="65"/>
        <end position="86"/>
    </location>
</feature>
<evidence type="ECO:0000256" key="10">
    <source>
        <dbReference type="SAM" id="Phobius"/>
    </source>
</evidence>
<protein>
    <submittedName>
        <fullName evidence="12">Putative inorganic phosphate transporter 1-9</fullName>
    </submittedName>
</protein>
<comment type="similarity">
    <text evidence="8">Belongs to the major facilitator superfamily. Phosphate:H(+) symporter (TC 2.A.1.9) family.</text>
</comment>
<evidence type="ECO:0000256" key="7">
    <source>
        <dbReference type="ARBA" id="ARBA00023136"/>
    </source>
</evidence>
<dbReference type="SUPFAM" id="SSF103473">
    <property type="entry name" value="MFS general substrate transporter"/>
    <property type="match status" value="1"/>
</dbReference>
<feature type="transmembrane region" description="Helical" evidence="10">
    <location>
        <begin position="123"/>
        <end position="141"/>
    </location>
</feature>
<keyword evidence="3" id="KW-0592">Phosphate transport</keyword>
<dbReference type="Gene3D" id="1.20.1250.20">
    <property type="entry name" value="MFS general substrate transporter like domains"/>
    <property type="match status" value="1"/>
</dbReference>
<feature type="transmembrane region" description="Helical" evidence="10">
    <location>
        <begin position="456"/>
        <end position="478"/>
    </location>
</feature>
<dbReference type="GO" id="GO:0015293">
    <property type="term" value="F:symporter activity"/>
    <property type="evidence" value="ECO:0007669"/>
    <property type="project" value="UniProtKB-KW"/>
</dbReference>
<evidence type="ECO:0000313" key="13">
    <source>
        <dbReference type="Proteomes" id="UP000283530"/>
    </source>
</evidence>
<reference evidence="12 13" key="1">
    <citation type="journal article" date="2019" name="Nat. Plants">
        <title>Stout camphor tree genome fills gaps in understanding of flowering plant genome evolution.</title>
        <authorList>
            <person name="Chaw S.M."/>
            <person name="Liu Y.C."/>
            <person name="Wu Y.W."/>
            <person name="Wang H.Y."/>
            <person name="Lin C.I."/>
            <person name="Wu C.S."/>
            <person name="Ke H.M."/>
            <person name="Chang L.Y."/>
            <person name="Hsu C.Y."/>
            <person name="Yang H.T."/>
            <person name="Sudianto E."/>
            <person name="Hsu M.H."/>
            <person name="Wu K.P."/>
            <person name="Wang L.N."/>
            <person name="Leebens-Mack J.H."/>
            <person name="Tsai I.J."/>
        </authorList>
    </citation>
    <scope>NUCLEOTIDE SEQUENCE [LARGE SCALE GENOMIC DNA]</scope>
    <source>
        <strain evidence="13">cv. Chaw 1501</strain>
        <tissue evidence="12">Young leaves</tissue>
    </source>
</reference>
<comment type="caution">
    <text evidence="12">The sequence shown here is derived from an EMBL/GenBank/DDBJ whole genome shotgun (WGS) entry which is preliminary data.</text>
</comment>
<keyword evidence="7 10" id="KW-0472">Membrane</keyword>
<dbReference type="Proteomes" id="UP000283530">
    <property type="component" value="Unassembled WGS sequence"/>
</dbReference>
<dbReference type="FunFam" id="1.20.1250.20:FF:000175">
    <property type="entry name" value="Inorganic phosphate transporter 1-6"/>
    <property type="match status" value="1"/>
</dbReference>
<dbReference type="Pfam" id="PF00083">
    <property type="entry name" value="Sugar_tr"/>
    <property type="match status" value="1"/>
</dbReference>
<evidence type="ECO:0000256" key="6">
    <source>
        <dbReference type="ARBA" id="ARBA00022989"/>
    </source>
</evidence>
<feature type="compositionally biased region" description="Basic and acidic residues" evidence="9">
    <location>
        <begin position="509"/>
        <end position="520"/>
    </location>
</feature>
<feature type="transmembrane region" description="Helical" evidence="10">
    <location>
        <begin position="98"/>
        <end position="117"/>
    </location>
</feature>
<evidence type="ECO:0000256" key="1">
    <source>
        <dbReference type="ARBA" id="ARBA00004141"/>
    </source>
</evidence>
<name>A0A443NIF0_9MAGN</name>
<evidence type="ECO:0000256" key="9">
    <source>
        <dbReference type="SAM" id="MobiDB-lite"/>
    </source>
</evidence>
<proteinExistence type="inferred from homology"/>
<feature type="transmembrane region" description="Helical" evidence="10">
    <location>
        <begin position="287"/>
        <end position="308"/>
    </location>
</feature>
<dbReference type="AlphaFoldDB" id="A0A443NIF0"/>
<evidence type="ECO:0000259" key="11">
    <source>
        <dbReference type="PROSITE" id="PS50850"/>
    </source>
</evidence>
<feature type="region of interest" description="Disordered" evidence="9">
    <location>
        <begin position="485"/>
        <end position="534"/>
    </location>
</feature>
<evidence type="ECO:0000256" key="8">
    <source>
        <dbReference type="ARBA" id="ARBA00044504"/>
    </source>
</evidence>
<dbReference type="GO" id="GO:0006817">
    <property type="term" value="P:phosphate ion transport"/>
    <property type="evidence" value="ECO:0007669"/>
    <property type="project" value="UniProtKB-KW"/>
</dbReference>
<dbReference type="PANTHER" id="PTHR24064">
    <property type="entry name" value="SOLUTE CARRIER FAMILY 22 MEMBER"/>
    <property type="match status" value="1"/>
</dbReference>
<dbReference type="EMBL" id="QPKB01000002">
    <property type="protein sequence ID" value="RWR78293.1"/>
    <property type="molecule type" value="Genomic_DNA"/>
</dbReference>
<feature type="transmembrane region" description="Helical" evidence="10">
    <location>
        <begin position="391"/>
        <end position="415"/>
    </location>
</feature>
<dbReference type="PROSITE" id="PS50850">
    <property type="entry name" value="MFS"/>
    <property type="match status" value="1"/>
</dbReference>
<keyword evidence="13" id="KW-1185">Reference proteome</keyword>
<feature type="domain" description="Major facilitator superfamily (MFS) profile" evidence="11">
    <location>
        <begin position="22"/>
        <end position="483"/>
    </location>
</feature>
<keyword evidence="2" id="KW-0813">Transport</keyword>
<dbReference type="STRING" id="337451.A0A443NIF0"/>
<dbReference type="GO" id="GO:0016020">
    <property type="term" value="C:membrane"/>
    <property type="evidence" value="ECO:0007669"/>
    <property type="project" value="UniProtKB-SubCell"/>
</dbReference>
<accession>A0A443NIF0</accession>
<gene>
    <name evidence="12" type="ORF">CKAN_00681900</name>
</gene>
<sequence>MARLEVLHALDTERARFYHFKAVIVTGMGLFSDSYDLFCITPVMILIGRIYYADEKGLTPGVIPLAMMSTVVAISLLGTVVGQLVFGYLGDRVGRRKVYGVTLLLMVTSSIASGFSLCRTRNCVLTSLCFFRFSLSVGIGGDYPLSSLLMSEMSNMETRGSFIAAAFSMQGFGILVSSAVTMIVTKVFDQGPSRPLDYRPPEDADLAWRLIVMFGAVPALLTFYSRMMMPETPRYTALVQGNIPQAVRDAQELLGISLDHIQWETPPEPLHYSFFSKEFLRQNGRDLFGCATSWMLIDIVFYCITLFQSKIYESRIGDPRSYTACGEAFLVAKLQIVMAACSTIPGYWATVLLIDRIGRVKIQMMGFFFMSICLFAMGVKYTYWYDDHMNIGFFILYGLTFFFSNFGPNTTTFIVPAELFPTQFRSTCHGVSGAFGKVGAIVGSIGFIWGHSNGFGMKYFLIILSGICILGCVLTYFFTPETNDRSLEDNESEEEPGERQMINRSPTNGEKRLIGDHELTGTRSRHNAKRKVTHRGDAMHPTINLTEDNNIHFSSRPILGRDEVGQNSGGVLQDYVNVAETDEDILVVDVESRNPGNSVDVNASHRVTGLQTTLNVGDRSA</sequence>
<keyword evidence="4 10" id="KW-0812">Transmembrane</keyword>
<feature type="transmembrane region" description="Helical" evidence="10">
    <location>
        <begin position="206"/>
        <end position="224"/>
    </location>
</feature>